<keyword evidence="5" id="KW-1185">Reference proteome</keyword>
<protein>
    <submittedName>
        <fullName evidence="4">Dual specificity phosphatase, catalytic domain</fullName>
    </submittedName>
</protein>
<proteinExistence type="predicted"/>
<name>A0A1I3R843_9ACTN</name>
<dbReference type="InterPro" id="IPR029021">
    <property type="entry name" value="Prot-tyrosine_phosphatase-like"/>
</dbReference>
<dbReference type="Pfam" id="PF00782">
    <property type="entry name" value="DSPc"/>
    <property type="match status" value="1"/>
</dbReference>
<organism evidence="4 5">
    <name type="scientific">Nocardioides psychrotolerans</name>
    <dbReference type="NCBI Taxonomy" id="1005945"/>
    <lineage>
        <taxon>Bacteria</taxon>
        <taxon>Bacillati</taxon>
        <taxon>Actinomycetota</taxon>
        <taxon>Actinomycetes</taxon>
        <taxon>Propionibacteriales</taxon>
        <taxon>Nocardioidaceae</taxon>
        <taxon>Nocardioides</taxon>
    </lineage>
</organism>
<dbReference type="CDD" id="cd14498">
    <property type="entry name" value="DSP"/>
    <property type="match status" value="1"/>
</dbReference>
<dbReference type="InterPro" id="IPR000340">
    <property type="entry name" value="Dual-sp_phosphatase_cat-dom"/>
</dbReference>
<keyword evidence="2" id="KW-0904">Protein phosphatase</keyword>
<dbReference type="PROSITE" id="PS00383">
    <property type="entry name" value="TYR_PHOSPHATASE_1"/>
    <property type="match status" value="1"/>
</dbReference>
<dbReference type="InterPro" id="IPR016130">
    <property type="entry name" value="Tyr_Pase_AS"/>
</dbReference>
<dbReference type="Gene3D" id="3.90.190.10">
    <property type="entry name" value="Protein tyrosine phosphatase superfamily"/>
    <property type="match status" value="1"/>
</dbReference>
<dbReference type="EMBL" id="FOQG01000030">
    <property type="protein sequence ID" value="SFJ41952.1"/>
    <property type="molecule type" value="Genomic_DNA"/>
</dbReference>
<feature type="domain" description="Tyrosine specific protein phosphatases" evidence="3">
    <location>
        <begin position="98"/>
        <end position="139"/>
    </location>
</feature>
<keyword evidence="1" id="KW-0378">Hydrolase</keyword>
<dbReference type="SUPFAM" id="SSF52799">
    <property type="entry name" value="(Phosphotyrosine protein) phosphatases II"/>
    <property type="match status" value="1"/>
</dbReference>
<evidence type="ECO:0000313" key="5">
    <source>
        <dbReference type="Proteomes" id="UP000198649"/>
    </source>
</evidence>
<evidence type="ECO:0000259" key="3">
    <source>
        <dbReference type="PROSITE" id="PS50056"/>
    </source>
</evidence>
<dbReference type="PROSITE" id="PS50056">
    <property type="entry name" value="TYR_PHOSPHATASE_2"/>
    <property type="match status" value="1"/>
</dbReference>
<evidence type="ECO:0000256" key="1">
    <source>
        <dbReference type="ARBA" id="ARBA00022801"/>
    </source>
</evidence>
<dbReference type="AlphaFoldDB" id="A0A1I3R843"/>
<dbReference type="GO" id="GO:0004721">
    <property type="term" value="F:phosphoprotein phosphatase activity"/>
    <property type="evidence" value="ECO:0007669"/>
    <property type="project" value="UniProtKB-KW"/>
</dbReference>
<evidence type="ECO:0000313" key="4">
    <source>
        <dbReference type="EMBL" id="SFJ41952.1"/>
    </source>
</evidence>
<sequence>MNHIFKQANADFITDYLVVGGDLDQDNNQAVHQAVELGDTAGITHVLDVRLEANDSGLWSYMPDVAYRWDGMDDAGQVVPDAWWDGIADWAVSAITAGGRVLVHCHMGINRSPSAAYAILLTMGWDPVEALAAIRSARPIANAWYAEQALTWHLKRTNTPPRQAAQAHRQLAAWRREHPLDVVRIIADVRTRTNDW</sequence>
<reference evidence="4 5" key="1">
    <citation type="submission" date="2016-10" db="EMBL/GenBank/DDBJ databases">
        <authorList>
            <person name="de Groot N.N."/>
        </authorList>
    </citation>
    <scope>NUCLEOTIDE SEQUENCE [LARGE SCALE GENOMIC DNA]</scope>
    <source>
        <strain evidence="4 5">CGMCC 1.11156</strain>
    </source>
</reference>
<dbReference type="InterPro" id="IPR000387">
    <property type="entry name" value="Tyr_Pase_dom"/>
</dbReference>
<accession>A0A1I3R843</accession>
<dbReference type="SMART" id="SM00195">
    <property type="entry name" value="DSPc"/>
    <property type="match status" value="1"/>
</dbReference>
<dbReference type="InterPro" id="IPR020422">
    <property type="entry name" value="TYR_PHOSPHATASE_DUAL_dom"/>
</dbReference>
<dbReference type="STRING" id="1005945.SAMN05216561_1303"/>
<gene>
    <name evidence="4" type="ORF">SAMN05216561_1303</name>
</gene>
<dbReference type="Proteomes" id="UP000198649">
    <property type="component" value="Unassembled WGS sequence"/>
</dbReference>
<evidence type="ECO:0000256" key="2">
    <source>
        <dbReference type="ARBA" id="ARBA00022912"/>
    </source>
</evidence>